<evidence type="ECO:0000256" key="3">
    <source>
        <dbReference type="ARBA" id="ARBA00023163"/>
    </source>
</evidence>
<feature type="region of interest" description="Disordered" evidence="4">
    <location>
        <begin position="19"/>
        <end position="50"/>
    </location>
</feature>
<accession>A0A934MN00</accession>
<dbReference type="PANTHER" id="PTHR40661:SF3">
    <property type="entry name" value="FELS-1 PROPHAGE TRANSCRIPTIONAL REGULATOR"/>
    <property type="match status" value="1"/>
</dbReference>
<dbReference type="InterPro" id="IPR010982">
    <property type="entry name" value="Lambda_DNA-bd_dom_sf"/>
</dbReference>
<dbReference type="AlphaFoldDB" id="A0A934MN00"/>
<dbReference type="RefSeq" id="WP_198883640.1">
    <property type="nucleotide sequence ID" value="NZ_JAEKJA010000020.1"/>
</dbReference>
<reference evidence="6" key="1">
    <citation type="submission" date="2020-12" db="EMBL/GenBank/DDBJ databases">
        <title>Bacterial taxonomy.</title>
        <authorList>
            <person name="Pan X."/>
        </authorList>
    </citation>
    <scope>NUCLEOTIDE SEQUENCE</scope>
    <source>
        <strain evidence="6">B2012</strain>
    </source>
</reference>
<keyword evidence="7" id="KW-1185">Reference proteome</keyword>
<name>A0A934MN00_9HYPH</name>
<organism evidence="6 7">
    <name type="scientific">Acuticoccus mangrovi</name>
    <dbReference type="NCBI Taxonomy" id="2796142"/>
    <lineage>
        <taxon>Bacteria</taxon>
        <taxon>Pseudomonadati</taxon>
        <taxon>Pseudomonadota</taxon>
        <taxon>Alphaproteobacteria</taxon>
        <taxon>Hyphomicrobiales</taxon>
        <taxon>Amorphaceae</taxon>
        <taxon>Acuticoccus</taxon>
    </lineage>
</organism>
<gene>
    <name evidence="6" type="ORF">JCR33_18655</name>
</gene>
<evidence type="ECO:0000256" key="2">
    <source>
        <dbReference type="ARBA" id="ARBA00023125"/>
    </source>
</evidence>
<evidence type="ECO:0000313" key="6">
    <source>
        <dbReference type="EMBL" id="MBJ3777734.1"/>
    </source>
</evidence>
<dbReference type="InterPro" id="IPR015927">
    <property type="entry name" value="Peptidase_S24_S26A/B/C"/>
</dbReference>
<dbReference type="SUPFAM" id="SSF47413">
    <property type="entry name" value="lambda repressor-like DNA-binding domains"/>
    <property type="match status" value="1"/>
</dbReference>
<dbReference type="SUPFAM" id="SSF51306">
    <property type="entry name" value="LexA/Signal peptidase"/>
    <property type="match status" value="1"/>
</dbReference>
<dbReference type="Proteomes" id="UP000609531">
    <property type="component" value="Unassembled WGS sequence"/>
</dbReference>
<dbReference type="PANTHER" id="PTHR40661">
    <property type="match status" value="1"/>
</dbReference>
<keyword evidence="1" id="KW-0805">Transcription regulation</keyword>
<evidence type="ECO:0000256" key="1">
    <source>
        <dbReference type="ARBA" id="ARBA00023015"/>
    </source>
</evidence>
<dbReference type="Pfam" id="PF00717">
    <property type="entry name" value="Peptidase_S24"/>
    <property type="match status" value="1"/>
</dbReference>
<sequence>MLAHEEVWNAIDSLADRNGMSPSGLARRSGLDPTTFNKSKRFAPDGRPRWPSTESIAKILTATNTSITELFGEGAETVYPAEHVSVPLLGEAHAGFELPAAAAEKPVALPRPPRIIHFPDARHGPLYALSVVGDSMQPLYRHGDVLFVSSSASARPGDRVVVKLTNTDVLVKILKDNTGNEVSFHAVNPDHPDVAFSCDSVEWIAKIVYASQ</sequence>
<comment type="caution">
    <text evidence="6">The sequence shown here is derived from an EMBL/GenBank/DDBJ whole genome shotgun (WGS) entry which is preliminary data.</text>
</comment>
<evidence type="ECO:0000313" key="7">
    <source>
        <dbReference type="Proteomes" id="UP000609531"/>
    </source>
</evidence>
<dbReference type="InterPro" id="IPR039418">
    <property type="entry name" value="LexA-like"/>
</dbReference>
<evidence type="ECO:0000256" key="4">
    <source>
        <dbReference type="SAM" id="MobiDB-lite"/>
    </source>
</evidence>
<dbReference type="Gene3D" id="2.10.109.10">
    <property type="entry name" value="Umud Fragment, subunit A"/>
    <property type="match status" value="1"/>
</dbReference>
<keyword evidence="2" id="KW-0238">DNA-binding</keyword>
<dbReference type="CDD" id="cd06529">
    <property type="entry name" value="S24_LexA-like"/>
    <property type="match status" value="1"/>
</dbReference>
<feature type="domain" description="Peptidase S24/S26A/S26B/S26C" evidence="5">
    <location>
        <begin position="87"/>
        <end position="208"/>
    </location>
</feature>
<dbReference type="InterPro" id="IPR036286">
    <property type="entry name" value="LexA/Signal_pep-like_sf"/>
</dbReference>
<proteinExistence type="predicted"/>
<keyword evidence="3" id="KW-0804">Transcription</keyword>
<dbReference type="EMBL" id="JAEKJA010000020">
    <property type="protein sequence ID" value="MBJ3777734.1"/>
    <property type="molecule type" value="Genomic_DNA"/>
</dbReference>
<dbReference type="GO" id="GO:0003677">
    <property type="term" value="F:DNA binding"/>
    <property type="evidence" value="ECO:0007669"/>
    <property type="project" value="UniProtKB-KW"/>
</dbReference>
<protein>
    <submittedName>
        <fullName evidence="6">Helix-turn-helix transcriptional regulator</fullName>
    </submittedName>
</protein>
<evidence type="ECO:0000259" key="5">
    <source>
        <dbReference type="Pfam" id="PF00717"/>
    </source>
</evidence>